<dbReference type="Gene3D" id="3.30.70.100">
    <property type="match status" value="1"/>
</dbReference>
<feature type="transmembrane region" description="Helical" evidence="1">
    <location>
        <begin position="154"/>
        <end position="175"/>
    </location>
</feature>
<dbReference type="Proteomes" id="UP000198982">
    <property type="component" value="Unassembled WGS sequence"/>
</dbReference>
<reference evidence="4" key="1">
    <citation type="submission" date="2016-10" db="EMBL/GenBank/DDBJ databases">
        <authorList>
            <person name="Varghese N."/>
            <person name="Submissions S."/>
        </authorList>
    </citation>
    <scope>NUCLEOTIDE SEQUENCE [LARGE SCALE GENOMIC DNA]</scope>
    <source>
        <strain evidence="4">DSM 9751</strain>
    </source>
</reference>
<dbReference type="EMBL" id="FNTJ01000001">
    <property type="protein sequence ID" value="SEC12434.1"/>
    <property type="molecule type" value="Genomic_DNA"/>
</dbReference>
<dbReference type="PROSITE" id="PS51725">
    <property type="entry name" value="ABM"/>
    <property type="match status" value="1"/>
</dbReference>
<feature type="domain" description="ABM" evidence="2">
    <location>
        <begin position="10"/>
        <end position="100"/>
    </location>
</feature>
<name>A0A1H4PYQ2_9PSED</name>
<sequence>MNIELTDGVVTLLVRHRIKQGQDQAYEIWLRQIIAKARSYPGHLGIDVVRGHSGGLGLFTSVLRFASTEQLQNWLDSADRRELVQQAQHLLADGDQTEINADREFWFTPQDGATPTPPPRWKQACVTFLVILPLSFLVPQLWKPVFAQLPWLGGYVPATVLITLSIVLLVVYVFMPRVTRLFSRWLQPRSAA</sequence>
<keyword evidence="1" id="KW-0472">Membrane</keyword>
<dbReference type="InterPro" id="IPR038762">
    <property type="entry name" value="ABM_predict"/>
</dbReference>
<dbReference type="RefSeq" id="WP_092315573.1">
    <property type="nucleotide sequence ID" value="NZ_FNTJ01000001.1"/>
</dbReference>
<dbReference type="PANTHER" id="PTHR40057">
    <property type="entry name" value="SLR1162 PROTEIN"/>
    <property type="match status" value="1"/>
</dbReference>
<evidence type="ECO:0000259" key="2">
    <source>
        <dbReference type="PROSITE" id="PS51725"/>
    </source>
</evidence>
<evidence type="ECO:0000313" key="4">
    <source>
        <dbReference type="Proteomes" id="UP000198982"/>
    </source>
</evidence>
<dbReference type="InterPro" id="IPR007138">
    <property type="entry name" value="ABM_dom"/>
</dbReference>
<feature type="transmembrane region" description="Helical" evidence="1">
    <location>
        <begin position="124"/>
        <end position="142"/>
    </location>
</feature>
<evidence type="ECO:0000313" key="3">
    <source>
        <dbReference type="EMBL" id="SEC12434.1"/>
    </source>
</evidence>
<dbReference type="InterPro" id="IPR011008">
    <property type="entry name" value="Dimeric_a/b-barrel"/>
</dbReference>
<keyword evidence="4" id="KW-1185">Reference proteome</keyword>
<evidence type="ECO:0000256" key="1">
    <source>
        <dbReference type="SAM" id="Phobius"/>
    </source>
</evidence>
<keyword evidence="1" id="KW-1133">Transmembrane helix</keyword>
<dbReference type="Pfam" id="PF03992">
    <property type="entry name" value="ABM"/>
    <property type="match status" value="1"/>
</dbReference>
<organism evidence="3 4">
    <name type="scientific">Pseudomonas saponiphila</name>
    <dbReference type="NCBI Taxonomy" id="556534"/>
    <lineage>
        <taxon>Bacteria</taxon>
        <taxon>Pseudomonadati</taxon>
        <taxon>Pseudomonadota</taxon>
        <taxon>Gammaproteobacteria</taxon>
        <taxon>Pseudomonadales</taxon>
        <taxon>Pseudomonadaceae</taxon>
        <taxon>Pseudomonas</taxon>
    </lineage>
</organism>
<dbReference type="PANTHER" id="PTHR40057:SF1">
    <property type="entry name" value="SLR1162 PROTEIN"/>
    <property type="match status" value="1"/>
</dbReference>
<protein>
    <recommendedName>
        <fullName evidence="2">ABM domain-containing protein</fullName>
    </recommendedName>
</protein>
<proteinExistence type="predicted"/>
<accession>A0A1H4PYQ2</accession>
<dbReference type="SUPFAM" id="SSF54909">
    <property type="entry name" value="Dimeric alpha+beta barrel"/>
    <property type="match status" value="1"/>
</dbReference>
<dbReference type="AlphaFoldDB" id="A0A1H4PYQ2"/>
<gene>
    <name evidence="3" type="ORF">SAMN05216178_3538</name>
</gene>
<keyword evidence="1" id="KW-0812">Transmembrane</keyword>